<sequence length="220" mass="24374">MSNTWTRIDDTDPRIAYAGLWTLGGIQYVEYNGTTHGARNSPAASMSLIFDGTQAKVFATLDARDPESPNPIYDIYIDEEFALTYSPNLTSIVQYKQSIFSSPILDNGEHTLLITNRVESFNAIWLDFFDFFLPDPTSSTEPLSDASTSVRLPTSTIQQEGSSGAASLEAKKTLTVRSIVAITLGVVGLVMTVAFLLRRWNKKREVEQKKRGGTKKEHAD</sequence>
<dbReference type="AlphaFoldDB" id="A0A4S8KYX7"/>
<dbReference type="EMBL" id="ML179832">
    <property type="protein sequence ID" value="THU81180.1"/>
    <property type="molecule type" value="Genomic_DNA"/>
</dbReference>
<evidence type="ECO:0000256" key="1">
    <source>
        <dbReference type="SAM" id="Phobius"/>
    </source>
</evidence>
<evidence type="ECO:0000313" key="3">
    <source>
        <dbReference type="Proteomes" id="UP000297245"/>
    </source>
</evidence>
<accession>A0A4S8KYX7</accession>
<gene>
    <name evidence="2" type="ORF">K435DRAFT_809297</name>
</gene>
<dbReference type="OrthoDB" id="3265734at2759"/>
<protein>
    <submittedName>
        <fullName evidence="2">Uncharacterized protein</fullName>
    </submittedName>
</protein>
<keyword evidence="1" id="KW-0812">Transmembrane</keyword>
<proteinExistence type="predicted"/>
<reference evidence="2 3" key="1">
    <citation type="journal article" date="2019" name="Nat. Ecol. Evol.">
        <title>Megaphylogeny resolves global patterns of mushroom evolution.</title>
        <authorList>
            <person name="Varga T."/>
            <person name="Krizsan K."/>
            <person name="Foldi C."/>
            <person name="Dima B."/>
            <person name="Sanchez-Garcia M."/>
            <person name="Sanchez-Ramirez S."/>
            <person name="Szollosi G.J."/>
            <person name="Szarkandi J.G."/>
            <person name="Papp V."/>
            <person name="Albert L."/>
            <person name="Andreopoulos W."/>
            <person name="Angelini C."/>
            <person name="Antonin V."/>
            <person name="Barry K.W."/>
            <person name="Bougher N.L."/>
            <person name="Buchanan P."/>
            <person name="Buyck B."/>
            <person name="Bense V."/>
            <person name="Catcheside P."/>
            <person name="Chovatia M."/>
            <person name="Cooper J."/>
            <person name="Damon W."/>
            <person name="Desjardin D."/>
            <person name="Finy P."/>
            <person name="Geml J."/>
            <person name="Haridas S."/>
            <person name="Hughes K."/>
            <person name="Justo A."/>
            <person name="Karasinski D."/>
            <person name="Kautmanova I."/>
            <person name="Kiss B."/>
            <person name="Kocsube S."/>
            <person name="Kotiranta H."/>
            <person name="LaButti K.M."/>
            <person name="Lechner B.E."/>
            <person name="Liimatainen K."/>
            <person name="Lipzen A."/>
            <person name="Lukacs Z."/>
            <person name="Mihaltcheva S."/>
            <person name="Morgado L.N."/>
            <person name="Niskanen T."/>
            <person name="Noordeloos M.E."/>
            <person name="Ohm R.A."/>
            <person name="Ortiz-Santana B."/>
            <person name="Ovrebo C."/>
            <person name="Racz N."/>
            <person name="Riley R."/>
            <person name="Savchenko A."/>
            <person name="Shiryaev A."/>
            <person name="Soop K."/>
            <person name="Spirin V."/>
            <person name="Szebenyi C."/>
            <person name="Tomsovsky M."/>
            <person name="Tulloss R.E."/>
            <person name="Uehling J."/>
            <person name="Grigoriev I.V."/>
            <person name="Vagvolgyi C."/>
            <person name="Papp T."/>
            <person name="Martin F.M."/>
            <person name="Miettinen O."/>
            <person name="Hibbett D.S."/>
            <person name="Nagy L.G."/>
        </authorList>
    </citation>
    <scope>NUCLEOTIDE SEQUENCE [LARGE SCALE GENOMIC DNA]</scope>
    <source>
        <strain evidence="2 3">CBS 962.96</strain>
    </source>
</reference>
<name>A0A4S8KYX7_DENBC</name>
<keyword evidence="3" id="KW-1185">Reference proteome</keyword>
<feature type="transmembrane region" description="Helical" evidence="1">
    <location>
        <begin position="179"/>
        <end position="197"/>
    </location>
</feature>
<keyword evidence="1" id="KW-0472">Membrane</keyword>
<keyword evidence="1" id="KW-1133">Transmembrane helix</keyword>
<dbReference type="Proteomes" id="UP000297245">
    <property type="component" value="Unassembled WGS sequence"/>
</dbReference>
<organism evidence="2 3">
    <name type="scientific">Dendrothele bispora (strain CBS 962.96)</name>
    <dbReference type="NCBI Taxonomy" id="1314807"/>
    <lineage>
        <taxon>Eukaryota</taxon>
        <taxon>Fungi</taxon>
        <taxon>Dikarya</taxon>
        <taxon>Basidiomycota</taxon>
        <taxon>Agaricomycotina</taxon>
        <taxon>Agaricomycetes</taxon>
        <taxon>Agaricomycetidae</taxon>
        <taxon>Agaricales</taxon>
        <taxon>Agaricales incertae sedis</taxon>
        <taxon>Dendrothele</taxon>
    </lineage>
</organism>
<dbReference type="Gene3D" id="2.60.120.260">
    <property type="entry name" value="Galactose-binding domain-like"/>
    <property type="match status" value="1"/>
</dbReference>
<evidence type="ECO:0000313" key="2">
    <source>
        <dbReference type="EMBL" id="THU81180.1"/>
    </source>
</evidence>